<dbReference type="AlphaFoldDB" id="A0A926VIU6"/>
<dbReference type="Proteomes" id="UP000641646">
    <property type="component" value="Unassembled WGS sequence"/>
</dbReference>
<name>A0A926VIU6_9CYAN</name>
<evidence type="ECO:0000313" key="1">
    <source>
        <dbReference type="EMBL" id="MBD2184639.1"/>
    </source>
</evidence>
<reference evidence="1" key="1">
    <citation type="journal article" date="2015" name="ISME J.">
        <title>Draft Genome Sequence of Streptomyces incarnatus NRRL8089, which Produces the Nucleoside Antibiotic Sinefungin.</title>
        <authorList>
            <person name="Oshima K."/>
            <person name="Hattori M."/>
            <person name="Shimizu H."/>
            <person name="Fukuda K."/>
            <person name="Nemoto M."/>
            <person name="Inagaki K."/>
            <person name="Tamura T."/>
        </authorList>
    </citation>
    <scope>NUCLEOTIDE SEQUENCE</scope>
    <source>
        <strain evidence="1">FACHB-1375</strain>
    </source>
</reference>
<dbReference type="EMBL" id="JACJPW010000090">
    <property type="protein sequence ID" value="MBD2184639.1"/>
    <property type="molecule type" value="Genomic_DNA"/>
</dbReference>
<proteinExistence type="predicted"/>
<organism evidence="1 2">
    <name type="scientific">Aerosakkonema funiforme FACHB-1375</name>
    <dbReference type="NCBI Taxonomy" id="2949571"/>
    <lineage>
        <taxon>Bacteria</taxon>
        <taxon>Bacillati</taxon>
        <taxon>Cyanobacteriota</taxon>
        <taxon>Cyanophyceae</taxon>
        <taxon>Oscillatoriophycideae</taxon>
        <taxon>Aerosakkonematales</taxon>
        <taxon>Aerosakkonemataceae</taxon>
        <taxon>Aerosakkonema</taxon>
    </lineage>
</organism>
<dbReference type="RefSeq" id="WP_190471441.1">
    <property type="nucleotide sequence ID" value="NZ_JACJPW010000090.1"/>
</dbReference>
<comment type="caution">
    <text evidence="1">The sequence shown here is derived from an EMBL/GenBank/DDBJ whole genome shotgun (WGS) entry which is preliminary data.</text>
</comment>
<protein>
    <submittedName>
        <fullName evidence="1">Uncharacterized protein</fullName>
    </submittedName>
</protein>
<reference evidence="1" key="2">
    <citation type="submission" date="2020-08" db="EMBL/GenBank/DDBJ databases">
        <authorList>
            <person name="Chen M."/>
            <person name="Teng W."/>
            <person name="Zhao L."/>
            <person name="Hu C."/>
            <person name="Zhou Y."/>
            <person name="Han B."/>
            <person name="Song L."/>
            <person name="Shu W."/>
        </authorList>
    </citation>
    <scope>NUCLEOTIDE SEQUENCE</scope>
    <source>
        <strain evidence="1">FACHB-1375</strain>
    </source>
</reference>
<gene>
    <name evidence="1" type="ORF">H6G03_26820</name>
</gene>
<keyword evidence="2" id="KW-1185">Reference proteome</keyword>
<evidence type="ECO:0000313" key="2">
    <source>
        <dbReference type="Proteomes" id="UP000641646"/>
    </source>
</evidence>
<sequence>MGIQKTVFGSVAEKKNYDKLSRQWGDKYYIYHNLPFLQVLNTEGISLELTYRQLEYIKKTSIDYIFCDNEGKPLIALDFDGMLQGFNVGLDYHKSQSHPSLDKEKEKNRENGFKLKLRIAHDSSFPLFIVGSKEFKDFSTGISLTIVDAIIGEILASKAFNNNLLEPIPDFKDILEKTGLSETLYDEFIDIYEDETGEIILDYNEVGKWVWRDWKCYLRRKTNLETNPIDAKIKELRDCLAEYIVKDKSANTIIIDRQGELINNNIEAEYLRNHLMFDHSFNPPNSNLDFAIYLEVKCSINTEKFGLIESTASCPNFKSIEFRALSLLEKVAELVVLTKISKKVDKT</sequence>
<accession>A0A926VIU6</accession>